<feature type="chain" id="PRO_5043953855" evidence="6">
    <location>
        <begin position="31"/>
        <end position="264"/>
    </location>
</feature>
<name>A0AAV1DHC1_OLDCO</name>
<dbReference type="Gene3D" id="3.40.30.10">
    <property type="entry name" value="Glutaredoxin"/>
    <property type="match status" value="1"/>
</dbReference>
<gene>
    <name evidence="7" type="ORF">OLC1_LOCUS15443</name>
</gene>
<dbReference type="InterPro" id="IPR036249">
    <property type="entry name" value="Thioredoxin-like_sf"/>
</dbReference>
<evidence type="ECO:0000256" key="4">
    <source>
        <dbReference type="ARBA" id="ARBA00022729"/>
    </source>
</evidence>
<dbReference type="Pfam" id="PF03227">
    <property type="entry name" value="GILT"/>
    <property type="match status" value="1"/>
</dbReference>
<dbReference type="GO" id="GO:0016671">
    <property type="term" value="F:oxidoreductase activity, acting on a sulfur group of donors, disulfide as acceptor"/>
    <property type="evidence" value="ECO:0007669"/>
    <property type="project" value="InterPro"/>
</dbReference>
<dbReference type="EMBL" id="OX459122">
    <property type="protein sequence ID" value="CAI9107043.1"/>
    <property type="molecule type" value="Genomic_DNA"/>
</dbReference>
<keyword evidence="3" id="KW-0964">Secreted</keyword>
<evidence type="ECO:0000256" key="1">
    <source>
        <dbReference type="ARBA" id="ARBA00004613"/>
    </source>
</evidence>
<dbReference type="AlphaFoldDB" id="A0AAV1DHC1"/>
<sequence>MEAKRERNSSHLRRALFILSLITFTSLVSATSSSSEKVTLELYYETLCPYCANLIVNYLYKIFDTGIIDITNLKLIPYGNAKIKPPNSTIVCQHGPDECLLNTIEACAIDTWPDVNEHFPFVYCVESLIYEGKRTEWETCFEKLGLDPKPVNDCYKNGRGKELELRFADVTNGLQPPHKYVPWVVVNGQPLYDEYRDFLTYICDAYQGTPVPPACSEYSAAHPKKGRMNKLNPVCYAGATIKSILSVVKSAVSFWIPGVTDAAL</sequence>
<comment type="similarity">
    <text evidence="2">Belongs to the GILT family.</text>
</comment>
<comment type="subcellular location">
    <subcellularLocation>
        <location evidence="1">Secreted</location>
    </subcellularLocation>
</comment>
<dbReference type="PANTHER" id="PTHR13234:SF8">
    <property type="entry name" value="GAMMA-INTERFERON-INDUCIBLE LYSOSOMAL THIOL REDUCTASE"/>
    <property type="match status" value="1"/>
</dbReference>
<evidence type="ECO:0000256" key="2">
    <source>
        <dbReference type="ARBA" id="ARBA00005679"/>
    </source>
</evidence>
<dbReference type="Proteomes" id="UP001161247">
    <property type="component" value="Chromosome 5"/>
</dbReference>
<dbReference type="GO" id="GO:0005576">
    <property type="term" value="C:extracellular region"/>
    <property type="evidence" value="ECO:0007669"/>
    <property type="project" value="UniProtKB-SubCell"/>
</dbReference>
<reference evidence="7" key="1">
    <citation type="submission" date="2023-03" db="EMBL/GenBank/DDBJ databases">
        <authorList>
            <person name="Julca I."/>
        </authorList>
    </citation>
    <scope>NUCLEOTIDE SEQUENCE</scope>
</reference>
<keyword evidence="5" id="KW-0325">Glycoprotein</keyword>
<evidence type="ECO:0000313" key="8">
    <source>
        <dbReference type="Proteomes" id="UP001161247"/>
    </source>
</evidence>
<evidence type="ECO:0000256" key="3">
    <source>
        <dbReference type="ARBA" id="ARBA00022525"/>
    </source>
</evidence>
<organism evidence="7 8">
    <name type="scientific">Oldenlandia corymbosa var. corymbosa</name>
    <dbReference type="NCBI Taxonomy" id="529605"/>
    <lineage>
        <taxon>Eukaryota</taxon>
        <taxon>Viridiplantae</taxon>
        <taxon>Streptophyta</taxon>
        <taxon>Embryophyta</taxon>
        <taxon>Tracheophyta</taxon>
        <taxon>Spermatophyta</taxon>
        <taxon>Magnoliopsida</taxon>
        <taxon>eudicotyledons</taxon>
        <taxon>Gunneridae</taxon>
        <taxon>Pentapetalae</taxon>
        <taxon>asterids</taxon>
        <taxon>lamiids</taxon>
        <taxon>Gentianales</taxon>
        <taxon>Rubiaceae</taxon>
        <taxon>Rubioideae</taxon>
        <taxon>Spermacoceae</taxon>
        <taxon>Hedyotis-Oldenlandia complex</taxon>
        <taxon>Oldenlandia</taxon>
    </lineage>
</organism>
<keyword evidence="4 6" id="KW-0732">Signal</keyword>
<evidence type="ECO:0000256" key="6">
    <source>
        <dbReference type="SAM" id="SignalP"/>
    </source>
</evidence>
<evidence type="ECO:0000256" key="5">
    <source>
        <dbReference type="ARBA" id="ARBA00023180"/>
    </source>
</evidence>
<dbReference type="SUPFAM" id="SSF52833">
    <property type="entry name" value="Thioredoxin-like"/>
    <property type="match status" value="1"/>
</dbReference>
<dbReference type="InterPro" id="IPR004911">
    <property type="entry name" value="Interferon-induced_GILT"/>
</dbReference>
<proteinExistence type="inferred from homology"/>
<accession>A0AAV1DHC1</accession>
<feature type="signal peptide" evidence="6">
    <location>
        <begin position="1"/>
        <end position="30"/>
    </location>
</feature>
<keyword evidence="8" id="KW-1185">Reference proteome</keyword>
<evidence type="ECO:0000313" key="7">
    <source>
        <dbReference type="EMBL" id="CAI9107043.1"/>
    </source>
</evidence>
<protein>
    <submittedName>
        <fullName evidence="7">OLC1v1006316C2</fullName>
    </submittedName>
</protein>
<dbReference type="PANTHER" id="PTHR13234">
    <property type="entry name" value="GAMMA-INTERFERON INDUCIBLE LYSOSOMAL THIOL REDUCTASE GILT"/>
    <property type="match status" value="1"/>
</dbReference>